<keyword evidence="1" id="KW-1133">Transmembrane helix</keyword>
<dbReference type="OrthoDB" id="9808658at2"/>
<organism evidence="2 3">
    <name type="scientific">Marinicauda salina</name>
    <dbReference type="NCBI Taxonomy" id="2135793"/>
    <lineage>
        <taxon>Bacteria</taxon>
        <taxon>Pseudomonadati</taxon>
        <taxon>Pseudomonadota</taxon>
        <taxon>Alphaproteobacteria</taxon>
        <taxon>Maricaulales</taxon>
        <taxon>Maricaulaceae</taxon>
        <taxon>Marinicauda</taxon>
    </lineage>
</organism>
<evidence type="ECO:0000256" key="1">
    <source>
        <dbReference type="SAM" id="Phobius"/>
    </source>
</evidence>
<comment type="caution">
    <text evidence="2">The sequence shown here is derived from an EMBL/GenBank/DDBJ whole genome shotgun (WGS) entry which is preliminary data.</text>
</comment>
<sequence length="140" mass="14484">MLDWPTSWYIAAGAALIGAVMGAASLAVPRWGQGVVRLAPDPRWKGGWAEFRASYGGGFLFVHAAVLLTLAMSFQAGAGSVIGASFAASLYWFGMAVGRIVSLALDAGRDTRTGYNVFSVGFEAAMGLALLAPFLGHLGG</sequence>
<dbReference type="EMBL" id="QEXV01000003">
    <property type="protein sequence ID" value="PWE17702.1"/>
    <property type="molecule type" value="Genomic_DNA"/>
</dbReference>
<gene>
    <name evidence="2" type="ORF">DDZ18_08570</name>
</gene>
<keyword evidence="1" id="KW-0472">Membrane</keyword>
<protein>
    <recommendedName>
        <fullName evidence="4">DUF4345 domain-containing protein</fullName>
    </recommendedName>
</protein>
<evidence type="ECO:0008006" key="4">
    <source>
        <dbReference type="Google" id="ProtNLM"/>
    </source>
</evidence>
<feature type="transmembrane region" description="Helical" evidence="1">
    <location>
        <begin position="53"/>
        <end position="74"/>
    </location>
</feature>
<name>A0A2U2BUM3_9PROT</name>
<feature type="transmembrane region" description="Helical" evidence="1">
    <location>
        <begin position="6"/>
        <end position="28"/>
    </location>
</feature>
<accession>A0A2U2BUM3</accession>
<reference evidence="3" key="1">
    <citation type="submission" date="2018-05" db="EMBL/GenBank/DDBJ databases">
        <authorList>
            <person name="Liu B.-T."/>
        </authorList>
    </citation>
    <scope>NUCLEOTIDE SEQUENCE [LARGE SCALE GENOMIC DNA]</scope>
    <source>
        <strain evidence="3">WD6-1</strain>
    </source>
</reference>
<dbReference type="AlphaFoldDB" id="A0A2U2BUM3"/>
<dbReference type="RefSeq" id="WP_109252933.1">
    <property type="nucleotide sequence ID" value="NZ_QEXV01000003.1"/>
</dbReference>
<evidence type="ECO:0000313" key="3">
    <source>
        <dbReference type="Proteomes" id="UP000245168"/>
    </source>
</evidence>
<feature type="transmembrane region" description="Helical" evidence="1">
    <location>
        <begin position="113"/>
        <end position="135"/>
    </location>
</feature>
<proteinExistence type="predicted"/>
<keyword evidence="3" id="KW-1185">Reference proteome</keyword>
<evidence type="ECO:0000313" key="2">
    <source>
        <dbReference type="EMBL" id="PWE17702.1"/>
    </source>
</evidence>
<keyword evidence="1" id="KW-0812">Transmembrane</keyword>
<feature type="transmembrane region" description="Helical" evidence="1">
    <location>
        <begin position="80"/>
        <end position="101"/>
    </location>
</feature>
<dbReference type="Proteomes" id="UP000245168">
    <property type="component" value="Unassembled WGS sequence"/>
</dbReference>